<feature type="transmembrane region" description="Helical" evidence="2">
    <location>
        <begin position="304"/>
        <end position="326"/>
    </location>
</feature>
<dbReference type="Pfam" id="PF00990">
    <property type="entry name" value="GGDEF"/>
    <property type="match status" value="1"/>
</dbReference>
<dbReference type="InterPro" id="IPR052155">
    <property type="entry name" value="Biofilm_reg_signaling"/>
</dbReference>
<dbReference type="CDD" id="cd01949">
    <property type="entry name" value="GGDEF"/>
    <property type="match status" value="1"/>
</dbReference>
<evidence type="ECO:0000313" key="5">
    <source>
        <dbReference type="EMBL" id="SDC01595.1"/>
    </source>
</evidence>
<dbReference type="InterPro" id="IPR029787">
    <property type="entry name" value="Nucleotide_cyclase"/>
</dbReference>
<feature type="transmembrane region" description="Helical" evidence="2">
    <location>
        <begin position="20"/>
        <end position="42"/>
    </location>
</feature>
<dbReference type="InterPro" id="IPR000160">
    <property type="entry name" value="GGDEF_dom"/>
</dbReference>
<dbReference type="PROSITE" id="PS50883">
    <property type="entry name" value="EAL"/>
    <property type="match status" value="1"/>
</dbReference>
<dbReference type="SUPFAM" id="SSF55785">
    <property type="entry name" value="PYP-like sensor domain (PAS domain)"/>
    <property type="match status" value="1"/>
</dbReference>
<dbReference type="CDD" id="cd12915">
    <property type="entry name" value="PDC2_DGC_like"/>
    <property type="match status" value="1"/>
</dbReference>
<dbReference type="Proteomes" id="UP000199245">
    <property type="component" value="Unassembled WGS sequence"/>
</dbReference>
<dbReference type="InterPro" id="IPR001633">
    <property type="entry name" value="EAL_dom"/>
</dbReference>
<dbReference type="CDD" id="cd12914">
    <property type="entry name" value="PDC1_DGC_like"/>
    <property type="match status" value="1"/>
</dbReference>
<dbReference type="PANTHER" id="PTHR44757">
    <property type="entry name" value="DIGUANYLATE CYCLASE DGCP"/>
    <property type="match status" value="1"/>
</dbReference>
<dbReference type="Pfam" id="PF00563">
    <property type="entry name" value="EAL"/>
    <property type="match status" value="1"/>
</dbReference>
<keyword evidence="2" id="KW-0472">Membrane</keyword>
<organism evidence="5 6">
    <name type="scientific">Bradyrhizobium brasilense</name>
    <dbReference type="NCBI Taxonomy" id="1419277"/>
    <lineage>
        <taxon>Bacteria</taxon>
        <taxon>Pseudomonadati</taxon>
        <taxon>Pseudomonadota</taxon>
        <taxon>Alphaproteobacteria</taxon>
        <taxon>Hyphomicrobiales</taxon>
        <taxon>Nitrobacteraceae</taxon>
        <taxon>Bradyrhizobium</taxon>
    </lineage>
</organism>
<dbReference type="PANTHER" id="PTHR44757:SF2">
    <property type="entry name" value="BIOFILM ARCHITECTURE MAINTENANCE PROTEIN MBAA"/>
    <property type="match status" value="1"/>
</dbReference>
<keyword evidence="2" id="KW-1133">Transmembrane helix</keyword>
<sequence length="910" mass="99785">MTSNGSATFNIRSVIGSGPIRWLILGGAVLMAAIAIGATLMAENFRDRALHNSERELENTVLLLARHFDQQLDDLEVVQRDLIAFMRDNAIATPENYKRRMSAADIHAMLKSKMDALSNVGSLNVFDADGVLINSSGAWPLPQASIADRPYFQIFKSSPYSPDMQVAPVVSRITGNWTTVIVRKVTGPHGEFLGVVGRGIEPAAFEKFFSTVALGDGAAISMHHRDGTLLARYPHVEELIGRNFRNGPVNQQQVFELPQSTTRLASPVDGKDRLVSSRALTKFPIVVVATSTTEAALANWREQIGILIAVTSISVLAIAILLTLVVRKLVQQHRAQQQRLTLEKLRLDTAVNNMTQGLLLFDAAQCLVICNRRYIEMYGLSADIIKPGCSFRDVIVHRHRTGSFQGDVERYVNLVLRDVGIRNTMVITTPDGRSIQVVNEPLADGGWLATHEDVTERRRAEERITHLAHYDALTDLPNRALFHEEIRRELPHVTPDSQLAVLYIDIDEFKGVNDSLGHMVGDELLKSVARTLSGVIGDGDFVARLGGDEFAIVQTGVKSEAEVADLVARIYEVIRAPYQCLGHQVTTDASIGIALAPKDGTDLDQIMKNADLAMYAAKSAGRRVFRFFEPAMDADARARRELEMELRQTIAAGSGLEVHYQPCVDLRSDEITGCEALVRWRHPQRGMISPAEFVPIAEETGLINQLGEWVLMTACKEAVNWPDHVRLAVNVSPVQFRSGTLALKVIAALASSGLSASRLELEITEAVLIRDDETALAALHQLRAIGIRIALDDFGTGYSSLSYLKRFPFDKIKIDRCFVTDIADPQGSAGIVEAVVNIAAERCMTTTAEGVETAQQQQLLRELGCSEMQGYLFSPPKPAAQIRELLAGHRRGPAAGASTARRRKPVAGAA</sequence>
<dbReference type="InterPro" id="IPR054327">
    <property type="entry name" value="His-kinase-like_sensor"/>
</dbReference>
<feature type="domain" description="GGDEF" evidence="4">
    <location>
        <begin position="497"/>
        <end position="630"/>
    </location>
</feature>
<feature type="domain" description="EAL" evidence="3">
    <location>
        <begin position="639"/>
        <end position="890"/>
    </location>
</feature>
<dbReference type="InterPro" id="IPR035919">
    <property type="entry name" value="EAL_sf"/>
</dbReference>
<dbReference type="Pfam" id="PF12860">
    <property type="entry name" value="PAS_7"/>
    <property type="match status" value="1"/>
</dbReference>
<proteinExistence type="predicted"/>
<dbReference type="SUPFAM" id="SSF141868">
    <property type="entry name" value="EAL domain-like"/>
    <property type="match status" value="1"/>
</dbReference>
<reference evidence="5 6" key="1">
    <citation type="submission" date="2016-10" db="EMBL/GenBank/DDBJ databases">
        <authorList>
            <person name="de Groot N.N."/>
        </authorList>
    </citation>
    <scope>NUCLEOTIDE SEQUENCE [LARGE SCALE GENOMIC DNA]</scope>
    <source>
        <strain evidence="5 6">R5</strain>
    </source>
</reference>
<evidence type="ECO:0000259" key="3">
    <source>
        <dbReference type="PROSITE" id="PS50883"/>
    </source>
</evidence>
<dbReference type="Gene3D" id="3.20.20.450">
    <property type="entry name" value="EAL domain"/>
    <property type="match status" value="1"/>
</dbReference>
<keyword evidence="2" id="KW-0812">Transmembrane</keyword>
<gene>
    <name evidence="5" type="ORF">SAMN05216337_100123</name>
</gene>
<dbReference type="NCBIfam" id="TIGR00254">
    <property type="entry name" value="GGDEF"/>
    <property type="match status" value="1"/>
</dbReference>
<dbReference type="InterPro" id="IPR043128">
    <property type="entry name" value="Rev_trsase/Diguanyl_cyclase"/>
</dbReference>
<dbReference type="CDD" id="cd01948">
    <property type="entry name" value="EAL"/>
    <property type="match status" value="1"/>
</dbReference>
<dbReference type="AlphaFoldDB" id="A0A1G6I6D1"/>
<protein>
    <submittedName>
        <fullName evidence="5">Diguanylate cyclase/phosphodiesterase</fullName>
    </submittedName>
</protein>
<feature type="compositionally biased region" description="Basic residues" evidence="1">
    <location>
        <begin position="900"/>
        <end position="910"/>
    </location>
</feature>
<dbReference type="InterPro" id="IPR035965">
    <property type="entry name" value="PAS-like_dom_sf"/>
</dbReference>
<evidence type="ECO:0000313" key="6">
    <source>
        <dbReference type="Proteomes" id="UP000199245"/>
    </source>
</evidence>
<dbReference type="EMBL" id="FMZW01000001">
    <property type="protein sequence ID" value="SDC01595.1"/>
    <property type="molecule type" value="Genomic_DNA"/>
</dbReference>
<name>A0A1G6I6D1_9BRAD</name>
<dbReference type="RefSeq" id="WP_092077306.1">
    <property type="nucleotide sequence ID" value="NZ_FMZW01000001.1"/>
</dbReference>
<dbReference type="SMART" id="SM00267">
    <property type="entry name" value="GGDEF"/>
    <property type="match status" value="1"/>
</dbReference>
<dbReference type="Pfam" id="PF22588">
    <property type="entry name" value="dCache_1_like"/>
    <property type="match status" value="1"/>
</dbReference>
<evidence type="ECO:0000256" key="2">
    <source>
        <dbReference type="SAM" id="Phobius"/>
    </source>
</evidence>
<feature type="region of interest" description="Disordered" evidence="1">
    <location>
        <begin position="891"/>
        <end position="910"/>
    </location>
</feature>
<accession>A0A1G6I6D1</accession>
<dbReference type="SMART" id="SM00052">
    <property type="entry name" value="EAL"/>
    <property type="match status" value="1"/>
</dbReference>
<dbReference type="PROSITE" id="PS50887">
    <property type="entry name" value="GGDEF"/>
    <property type="match status" value="1"/>
</dbReference>
<evidence type="ECO:0000256" key="1">
    <source>
        <dbReference type="SAM" id="MobiDB-lite"/>
    </source>
</evidence>
<evidence type="ECO:0000259" key="4">
    <source>
        <dbReference type="PROSITE" id="PS50887"/>
    </source>
</evidence>
<dbReference type="Gene3D" id="3.30.70.270">
    <property type="match status" value="1"/>
</dbReference>
<dbReference type="Gene3D" id="3.30.450.20">
    <property type="entry name" value="PAS domain"/>
    <property type="match status" value="3"/>
</dbReference>
<dbReference type="SUPFAM" id="SSF55073">
    <property type="entry name" value="Nucleotide cyclase"/>
    <property type="match status" value="1"/>
</dbReference>